<feature type="domain" description="Peptidase S9 prolyl oligopeptidase catalytic" evidence="2">
    <location>
        <begin position="504"/>
        <end position="703"/>
    </location>
</feature>
<dbReference type="Gene3D" id="3.40.50.1820">
    <property type="entry name" value="alpha/beta hydrolase"/>
    <property type="match status" value="1"/>
</dbReference>
<dbReference type="Pfam" id="PF00930">
    <property type="entry name" value="DPPIV_N"/>
    <property type="match status" value="1"/>
</dbReference>
<dbReference type="InterPro" id="IPR029058">
    <property type="entry name" value="AB_hydrolase_fold"/>
</dbReference>
<accession>A0ABX1CUR5</accession>
<keyword evidence="5" id="KW-1185">Reference proteome</keyword>
<dbReference type="InterPro" id="IPR002469">
    <property type="entry name" value="Peptidase_S9B_N"/>
</dbReference>
<evidence type="ECO:0000256" key="1">
    <source>
        <dbReference type="SAM" id="SignalP"/>
    </source>
</evidence>
<dbReference type="PANTHER" id="PTHR11731:SF118">
    <property type="entry name" value="BLR1971 PROTEIN"/>
    <property type="match status" value="1"/>
</dbReference>
<dbReference type="SUPFAM" id="SSF53474">
    <property type="entry name" value="alpha/beta-Hydrolases"/>
    <property type="match status" value="1"/>
</dbReference>
<dbReference type="RefSeq" id="WP_168137207.1">
    <property type="nucleotide sequence ID" value="NZ_JAAVJR010000002.1"/>
</dbReference>
<evidence type="ECO:0000259" key="2">
    <source>
        <dbReference type="Pfam" id="PF00326"/>
    </source>
</evidence>
<sequence length="718" mass="81664">MKKILLSAFLMLLFNSSAISQDTITAEDYKQATQFLYFNTYSLVDRANVRPVWLEDGRFWYRVNTPEGAEYVLVDPKTGKKETARSKEELIPKEENETQDISRNEVLSPDGNKVVYIKDWNLWLRNLETGEEKQLTTDGEENFGYATDNAGWRKSDRPIVLWSPDSKKVATYKQDQRHISDMYLVETKVGAPNLQQWKYPLPEDEKVIQIQRVIVEVDTPRVVELQVAPDPRRGTLCDDISCSGAFDDNYWNEDATALAFVSTSRDHKEAKLRIANAETGEVREVFNEVVKTQFESGQGSINWKYLPNSKEIIWYSERDGWGHLYLYDLTSGKLKHQITKGDFVVTELLHVDEKNRELYFMANGREEGRDPYFSHLYKIGFNGKSLKLLTPENANHNIYFSSDHKFFVDSYSTPTTPPVAVLRNTNGKEIAVLERGDISRLKARGWKAPQPITVKSADGQWDLHGLMFTPTHLDENKKYPVVNYVYPGPQGGSVGSRNFSAARSDHQALAELGFIVILIDGSCNPGRSKAFHDACYGDISGNTLEDQKAGIRQLTEKYPYIDAEKVGIWGHSGGGFAAAAALFRHPDFYSVGIAESGNHDNRNYEDDWGERYIGLMTMGQDGVDSYTKQANQMYAENLEGKLLLAHGGLDDNVPPYNTYLVVDALIKANKDFDLIIFPNARHGFGKDSYYMMRRRWDYFVEHLLGATPPKNFEIEPVK</sequence>
<keyword evidence="1" id="KW-0732">Signal</keyword>
<comment type="caution">
    <text evidence="4">The sequence shown here is derived from an EMBL/GenBank/DDBJ whole genome shotgun (WGS) entry which is preliminary data.</text>
</comment>
<reference evidence="4 5" key="1">
    <citation type="submission" date="2020-03" db="EMBL/GenBank/DDBJ databases">
        <title>Salinimicrobium sp. nov, isolated from SCS.</title>
        <authorList>
            <person name="Cao W.R."/>
        </authorList>
    </citation>
    <scope>NUCLEOTIDE SEQUENCE [LARGE SCALE GENOMIC DNA]</scope>
    <source>
        <strain evidence="5">J15B91</strain>
    </source>
</reference>
<dbReference type="Gene3D" id="2.140.10.30">
    <property type="entry name" value="Dipeptidylpeptidase IV, N-terminal domain"/>
    <property type="match status" value="1"/>
</dbReference>
<name>A0ABX1CUR5_9FLAO</name>
<feature type="chain" id="PRO_5047268736" evidence="1">
    <location>
        <begin position="21"/>
        <end position="718"/>
    </location>
</feature>
<evidence type="ECO:0000313" key="4">
    <source>
        <dbReference type="EMBL" id="NJW52045.1"/>
    </source>
</evidence>
<dbReference type="SUPFAM" id="SSF82171">
    <property type="entry name" value="DPP6 N-terminal domain-like"/>
    <property type="match status" value="1"/>
</dbReference>
<dbReference type="Pfam" id="PF00326">
    <property type="entry name" value="Peptidase_S9"/>
    <property type="match status" value="1"/>
</dbReference>
<protein>
    <submittedName>
        <fullName evidence="4">Prolyl oligopeptidase family serine peptidase</fullName>
    </submittedName>
</protein>
<organism evidence="4 5">
    <name type="scientific">Salinimicrobium oceani</name>
    <dbReference type="NCBI Taxonomy" id="2722702"/>
    <lineage>
        <taxon>Bacteria</taxon>
        <taxon>Pseudomonadati</taxon>
        <taxon>Bacteroidota</taxon>
        <taxon>Flavobacteriia</taxon>
        <taxon>Flavobacteriales</taxon>
        <taxon>Flavobacteriaceae</taxon>
        <taxon>Salinimicrobium</taxon>
    </lineage>
</organism>
<dbReference type="InterPro" id="IPR001375">
    <property type="entry name" value="Peptidase_S9_cat"/>
</dbReference>
<evidence type="ECO:0000313" key="5">
    <source>
        <dbReference type="Proteomes" id="UP000703674"/>
    </source>
</evidence>
<feature type="domain" description="Dipeptidylpeptidase IV N-terminal" evidence="3">
    <location>
        <begin position="69"/>
        <end position="418"/>
    </location>
</feature>
<dbReference type="Proteomes" id="UP000703674">
    <property type="component" value="Unassembled WGS sequence"/>
</dbReference>
<gene>
    <name evidence="4" type="ORF">HC175_03845</name>
</gene>
<dbReference type="EMBL" id="JAAVJR010000002">
    <property type="protein sequence ID" value="NJW52045.1"/>
    <property type="molecule type" value="Genomic_DNA"/>
</dbReference>
<dbReference type="InterPro" id="IPR050278">
    <property type="entry name" value="Serine_Prot_S9B/DPPIV"/>
</dbReference>
<evidence type="ECO:0000259" key="3">
    <source>
        <dbReference type="Pfam" id="PF00930"/>
    </source>
</evidence>
<proteinExistence type="predicted"/>
<dbReference type="PANTHER" id="PTHR11731">
    <property type="entry name" value="PROTEASE FAMILY S9B,C DIPEPTIDYL-PEPTIDASE IV-RELATED"/>
    <property type="match status" value="1"/>
</dbReference>
<feature type="signal peptide" evidence="1">
    <location>
        <begin position="1"/>
        <end position="20"/>
    </location>
</feature>